<accession>A0A0N5C2U4</accession>
<proteinExistence type="predicted"/>
<dbReference type="GO" id="GO:0018996">
    <property type="term" value="P:molting cycle, collagen and cuticulin-based cuticle"/>
    <property type="evidence" value="ECO:0007669"/>
    <property type="project" value="InterPro"/>
</dbReference>
<keyword evidence="10" id="KW-1015">Disulfide bond</keyword>
<name>A0A0N5C2U4_STREA</name>
<comment type="caution">
    <text evidence="13">Lacks conserved residue(s) required for the propagation of feature annotation.</text>
</comment>
<keyword evidence="3" id="KW-0245">EGF-like domain</keyword>
<sequence>MQFVINNNESSYDFNFEYHREKRKVRGRNFYLWSKSIPFFIERNLNRNLIVKALREIEQETCVRFHEVKRTYKRMSGIRYSPSNICFSFLGKRLLRGFQKIFIAKHCETIGGIQHETLHALGIDHEHSRIDRDKYLFVQQKNIEPSSLNDFTTPRKIHSNTLGLPYDYGSIMHYSVFSFSKNKEPTLVPKDVLYSRTMGHIRKLSFIDIKTINLLYCRNKCSFKIDCDNGSYQHPTKCFQCICVEGFVGKDCYYFTTNLPPCGKSMHVAQESPREIIVIGKINCYYQLTTEKNSKIMLKVVYTKIYPALGTFCWPENSLEIKYWEDKTVTGARFCGFTENIVFLSKSNVVIVYFRSTNASNIFMLMFKKH</sequence>
<reference evidence="17" key="1">
    <citation type="submission" date="2017-02" db="UniProtKB">
        <authorList>
            <consortium name="WormBaseParasite"/>
        </authorList>
    </citation>
    <scope>IDENTIFICATION</scope>
</reference>
<evidence type="ECO:0000256" key="7">
    <source>
        <dbReference type="ARBA" id="ARBA00022801"/>
    </source>
</evidence>
<dbReference type="PIRSF" id="PIRSF036365">
    <property type="entry name" value="Astacin_nematoda"/>
    <property type="match status" value="1"/>
</dbReference>
<keyword evidence="9 13" id="KW-0482">Metalloprotease</keyword>
<evidence type="ECO:0000256" key="6">
    <source>
        <dbReference type="ARBA" id="ARBA00022729"/>
    </source>
</evidence>
<dbReference type="AlphaFoldDB" id="A0A0N5C2U4"/>
<dbReference type="InterPro" id="IPR035914">
    <property type="entry name" value="Sperma_CUB_dom_sf"/>
</dbReference>
<keyword evidence="5 13" id="KW-0479">Metal-binding</keyword>
<dbReference type="PROSITE" id="PS51864">
    <property type="entry name" value="ASTACIN"/>
    <property type="match status" value="1"/>
</dbReference>
<evidence type="ECO:0000313" key="17">
    <source>
        <dbReference type="WBParaSite" id="SPAL_0001230100.1"/>
    </source>
</evidence>
<evidence type="ECO:0000256" key="12">
    <source>
        <dbReference type="PIRNR" id="PIRNR036365"/>
    </source>
</evidence>
<dbReference type="InterPro" id="IPR000859">
    <property type="entry name" value="CUB_dom"/>
</dbReference>
<dbReference type="Gene3D" id="2.60.120.290">
    <property type="entry name" value="Spermadhesin, CUB domain"/>
    <property type="match status" value="1"/>
</dbReference>
<dbReference type="SMART" id="SM00235">
    <property type="entry name" value="ZnMc"/>
    <property type="match status" value="1"/>
</dbReference>
<dbReference type="Proteomes" id="UP000046392">
    <property type="component" value="Unplaced"/>
</dbReference>
<comment type="subcellular location">
    <subcellularLocation>
        <location evidence="1 12">Secreted</location>
    </subcellularLocation>
</comment>
<evidence type="ECO:0000256" key="8">
    <source>
        <dbReference type="ARBA" id="ARBA00022833"/>
    </source>
</evidence>
<keyword evidence="16" id="KW-1185">Reference proteome</keyword>
<protein>
    <recommendedName>
        <fullName evidence="12">Zinc metalloproteinase</fullName>
    </recommendedName>
</protein>
<evidence type="ECO:0000256" key="3">
    <source>
        <dbReference type="ARBA" id="ARBA00022536"/>
    </source>
</evidence>
<comment type="cofactor">
    <cofactor evidence="13 14">
        <name>Zn(2+)</name>
        <dbReference type="ChEBI" id="CHEBI:29105"/>
    </cofactor>
    <text evidence="13 14">Binds 1 zinc ion per subunit.</text>
</comment>
<dbReference type="InterPro" id="IPR001506">
    <property type="entry name" value="Peptidase_M12A"/>
</dbReference>
<dbReference type="InterPro" id="IPR006026">
    <property type="entry name" value="Peptidase_Metallo"/>
</dbReference>
<keyword evidence="6" id="KW-0732">Signal</keyword>
<dbReference type="GO" id="GO:0005576">
    <property type="term" value="C:extracellular region"/>
    <property type="evidence" value="ECO:0007669"/>
    <property type="project" value="UniProtKB-SubCell"/>
</dbReference>
<dbReference type="CDD" id="cd04280">
    <property type="entry name" value="ZnMc_astacin_like"/>
    <property type="match status" value="1"/>
</dbReference>
<evidence type="ECO:0000259" key="15">
    <source>
        <dbReference type="PROSITE" id="PS51864"/>
    </source>
</evidence>
<dbReference type="GO" id="GO:0008270">
    <property type="term" value="F:zinc ion binding"/>
    <property type="evidence" value="ECO:0007669"/>
    <property type="project" value="UniProtKB-UniRule"/>
</dbReference>
<evidence type="ECO:0000256" key="5">
    <source>
        <dbReference type="ARBA" id="ARBA00022723"/>
    </source>
</evidence>
<feature type="binding site" evidence="13">
    <location>
        <position position="115"/>
    </location>
    <ligand>
        <name>Zn(2+)</name>
        <dbReference type="ChEBI" id="CHEBI:29105"/>
        <note>catalytic</note>
    </ligand>
</feature>
<keyword evidence="11" id="KW-0325">Glycoprotein</keyword>
<evidence type="ECO:0000256" key="14">
    <source>
        <dbReference type="RuleBase" id="RU361183"/>
    </source>
</evidence>
<dbReference type="Gene3D" id="3.40.390.10">
    <property type="entry name" value="Collagenase (Catalytic Domain)"/>
    <property type="match status" value="1"/>
</dbReference>
<dbReference type="InterPro" id="IPR024079">
    <property type="entry name" value="MetalloPept_cat_dom_sf"/>
</dbReference>
<keyword evidence="4 13" id="KW-0645">Protease</keyword>
<dbReference type="GO" id="GO:0006508">
    <property type="term" value="P:proteolysis"/>
    <property type="evidence" value="ECO:0007669"/>
    <property type="project" value="UniProtKB-KW"/>
</dbReference>
<evidence type="ECO:0000256" key="2">
    <source>
        <dbReference type="ARBA" id="ARBA00022525"/>
    </source>
</evidence>
<evidence type="ECO:0000313" key="16">
    <source>
        <dbReference type="Proteomes" id="UP000046392"/>
    </source>
</evidence>
<dbReference type="PANTHER" id="PTHR10127">
    <property type="entry name" value="DISCOIDIN, CUB, EGF, LAMININ , AND ZINC METALLOPROTEASE DOMAIN CONTAINING"/>
    <property type="match status" value="1"/>
</dbReference>
<dbReference type="InterPro" id="IPR034035">
    <property type="entry name" value="Astacin-like_dom"/>
</dbReference>
<dbReference type="Pfam" id="PF01400">
    <property type="entry name" value="Astacin"/>
    <property type="match status" value="1"/>
</dbReference>
<dbReference type="PANTHER" id="PTHR10127:SF802">
    <property type="entry name" value="ZINC METALLOPROTEINASE NAS-10"/>
    <property type="match status" value="1"/>
</dbReference>
<dbReference type="WBParaSite" id="SPAL_0001230100.1">
    <property type="protein sequence ID" value="SPAL_0001230100.1"/>
    <property type="gene ID" value="SPAL_0001230100"/>
</dbReference>
<evidence type="ECO:0000256" key="13">
    <source>
        <dbReference type="PROSITE-ProRule" id="PRU01211"/>
    </source>
</evidence>
<feature type="active site" evidence="13">
    <location>
        <position position="116"/>
    </location>
</feature>
<feature type="domain" description="Peptidase M12A" evidence="15">
    <location>
        <begin position="23"/>
        <end position="222"/>
    </location>
</feature>
<evidence type="ECO:0000256" key="1">
    <source>
        <dbReference type="ARBA" id="ARBA00004613"/>
    </source>
</evidence>
<dbReference type="InterPro" id="IPR017050">
    <property type="entry name" value="Metallopeptidase_nem"/>
</dbReference>
<feature type="binding site" evidence="13">
    <location>
        <position position="119"/>
    </location>
    <ligand>
        <name>Zn(2+)</name>
        <dbReference type="ChEBI" id="CHEBI:29105"/>
        <note>catalytic</note>
    </ligand>
</feature>
<dbReference type="Pfam" id="PF00431">
    <property type="entry name" value="CUB"/>
    <property type="match status" value="1"/>
</dbReference>
<keyword evidence="7 13" id="KW-0378">Hydrolase</keyword>
<evidence type="ECO:0000256" key="4">
    <source>
        <dbReference type="ARBA" id="ARBA00022670"/>
    </source>
</evidence>
<organism evidence="16 17">
    <name type="scientific">Strongyloides papillosus</name>
    <name type="common">Intestinal threadworm</name>
    <dbReference type="NCBI Taxonomy" id="174720"/>
    <lineage>
        <taxon>Eukaryota</taxon>
        <taxon>Metazoa</taxon>
        <taxon>Ecdysozoa</taxon>
        <taxon>Nematoda</taxon>
        <taxon>Chromadorea</taxon>
        <taxon>Rhabditida</taxon>
        <taxon>Tylenchina</taxon>
        <taxon>Panagrolaimomorpha</taxon>
        <taxon>Strongyloidoidea</taxon>
        <taxon>Strongyloididae</taxon>
        <taxon>Strongyloides</taxon>
    </lineage>
</organism>
<dbReference type="SUPFAM" id="SSF49854">
    <property type="entry name" value="Spermadhesin, CUB domain"/>
    <property type="match status" value="1"/>
</dbReference>
<evidence type="ECO:0000256" key="9">
    <source>
        <dbReference type="ARBA" id="ARBA00023049"/>
    </source>
</evidence>
<evidence type="ECO:0000256" key="11">
    <source>
        <dbReference type="ARBA" id="ARBA00023180"/>
    </source>
</evidence>
<dbReference type="PRINTS" id="PR00480">
    <property type="entry name" value="ASTACIN"/>
</dbReference>
<dbReference type="SUPFAM" id="SSF55486">
    <property type="entry name" value="Metalloproteases ('zincins'), catalytic domain"/>
    <property type="match status" value="1"/>
</dbReference>
<keyword evidence="8 13" id="KW-0862">Zinc</keyword>
<evidence type="ECO:0000256" key="10">
    <source>
        <dbReference type="ARBA" id="ARBA00023157"/>
    </source>
</evidence>
<dbReference type="GO" id="GO:0004222">
    <property type="term" value="F:metalloendopeptidase activity"/>
    <property type="evidence" value="ECO:0007669"/>
    <property type="project" value="UniProtKB-UniRule"/>
</dbReference>
<feature type="binding site" evidence="13">
    <location>
        <position position="125"/>
    </location>
    <ligand>
        <name>Zn(2+)</name>
        <dbReference type="ChEBI" id="CHEBI:29105"/>
        <note>catalytic</note>
    </ligand>
</feature>
<keyword evidence="2 12" id="KW-0964">Secreted</keyword>